<sequence>MRGFAEQELIDDGEEGFSKPCLAAILTPDFSEGYAGFMAAYANTGKDIHNRDMVRIYANKTIPEPERRTLNRARHVLQEEFGANPLFSGDGMTKVNQNNRYAKDIGQKSGVVESFTFERDPLTIGELQALGAVTLIPALPLKA</sequence>
<name>A0A972FQX8_9GAMM</name>
<evidence type="ECO:0000313" key="2">
    <source>
        <dbReference type="Proteomes" id="UP000737113"/>
    </source>
</evidence>
<protein>
    <submittedName>
        <fullName evidence="1">Uncharacterized protein</fullName>
    </submittedName>
</protein>
<dbReference type="Proteomes" id="UP000737113">
    <property type="component" value="Unassembled WGS sequence"/>
</dbReference>
<proteinExistence type="predicted"/>
<dbReference type="AlphaFoldDB" id="A0A972FQX8"/>
<accession>A0A972FQX8</accession>
<gene>
    <name evidence="1" type="ORF">HC757_02810</name>
</gene>
<reference evidence="1" key="1">
    <citation type="submission" date="2020-04" db="EMBL/GenBank/DDBJ databases">
        <title>Description of Shewanella salipaludis sp. nov., isolated from a salt marsh.</title>
        <authorList>
            <person name="Park S."/>
            <person name="Yoon J.-H."/>
        </authorList>
    </citation>
    <scope>NUCLEOTIDE SEQUENCE</scope>
    <source>
        <strain evidence="1">SHSM-M6</strain>
    </source>
</reference>
<evidence type="ECO:0000313" key="1">
    <source>
        <dbReference type="EMBL" id="NMH64107.1"/>
    </source>
</evidence>
<keyword evidence="2" id="KW-1185">Reference proteome</keyword>
<organism evidence="1 2">
    <name type="scientific">Shewanella salipaludis</name>
    <dbReference type="NCBI Taxonomy" id="2723052"/>
    <lineage>
        <taxon>Bacteria</taxon>
        <taxon>Pseudomonadati</taxon>
        <taxon>Pseudomonadota</taxon>
        <taxon>Gammaproteobacteria</taxon>
        <taxon>Alteromonadales</taxon>
        <taxon>Shewanellaceae</taxon>
        <taxon>Shewanella</taxon>
    </lineage>
</organism>
<dbReference type="EMBL" id="JAAXYH010000001">
    <property type="protein sequence ID" value="NMH64107.1"/>
    <property type="molecule type" value="Genomic_DNA"/>
</dbReference>
<comment type="caution">
    <text evidence="1">The sequence shown here is derived from an EMBL/GenBank/DDBJ whole genome shotgun (WGS) entry which is preliminary data.</text>
</comment>